<evidence type="ECO:0000313" key="8">
    <source>
        <dbReference type="Proteomes" id="UP000452141"/>
    </source>
</evidence>
<feature type="chain" id="PRO_5039334771" evidence="5">
    <location>
        <begin position="26"/>
        <end position="259"/>
    </location>
</feature>
<gene>
    <name evidence="7" type="ORF">FYJ61_03550</name>
</gene>
<dbReference type="Gene3D" id="3.90.1720.10">
    <property type="entry name" value="endopeptidase domain like (from Nostoc punctiforme)"/>
    <property type="match status" value="1"/>
</dbReference>
<accession>A0A844FMY5</accession>
<evidence type="ECO:0000256" key="3">
    <source>
        <dbReference type="ARBA" id="ARBA00022801"/>
    </source>
</evidence>
<evidence type="ECO:0000256" key="2">
    <source>
        <dbReference type="ARBA" id="ARBA00022670"/>
    </source>
</evidence>
<dbReference type="GO" id="GO:0008234">
    <property type="term" value="F:cysteine-type peptidase activity"/>
    <property type="evidence" value="ECO:0007669"/>
    <property type="project" value="UniProtKB-KW"/>
</dbReference>
<feature type="domain" description="NlpC/P60" evidence="6">
    <location>
        <begin position="138"/>
        <end position="259"/>
    </location>
</feature>
<dbReference type="Pfam" id="PF00877">
    <property type="entry name" value="NLPC_P60"/>
    <property type="match status" value="1"/>
</dbReference>
<dbReference type="SUPFAM" id="SSF54001">
    <property type="entry name" value="Cysteine proteinases"/>
    <property type="match status" value="1"/>
</dbReference>
<dbReference type="PROSITE" id="PS51935">
    <property type="entry name" value="NLPC_P60"/>
    <property type="match status" value="1"/>
</dbReference>
<comment type="similarity">
    <text evidence="1">Belongs to the peptidase C40 family.</text>
</comment>
<comment type="caution">
    <text evidence="7">The sequence shown here is derived from an EMBL/GenBank/DDBJ whole genome shotgun (WGS) entry which is preliminary data.</text>
</comment>
<dbReference type="GO" id="GO:0006508">
    <property type="term" value="P:proteolysis"/>
    <property type="evidence" value="ECO:0007669"/>
    <property type="project" value="UniProtKB-KW"/>
</dbReference>
<evidence type="ECO:0000256" key="1">
    <source>
        <dbReference type="ARBA" id="ARBA00007074"/>
    </source>
</evidence>
<dbReference type="InterPro" id="IPR038765">
    <property type="entry name" value="Papain-like_cys_pep_sf"/>
</dbReference>
<keyword evidence="5" id="KW-0732">Signal</keyword>
<name>A0A844FMY5_9LACO</name>
<dbReference type="AlphaFoldDB" id="A0A844FMY5"/>
<dbReference type="PANTHER" id="PTHR47359:SF3">
    <property type="entry name" value="NLP_P60 DOMAIN-CONTAINING PROTEIN-RELATED"/>
    <property type="match status" value="1"/>
</dbReference>
<sequence>MKFKRILVKLAAAFALMTAAGAVQNSNVQAAAVKAVNKRVVINYVSGYSVKAWKNYKVKTGAANDTGISFKHGTTIKVIGEVKYKGKTWYKVAANEWVLASYTLSQKAWAKKAKAAKRAAKKAAKKAAYMKKTSKSMKRKQNKVVALAKAQVGKPYVWGATGPYSFDCSGLTSYVYRHALGKNITRTTYTQVYQGKSVAVSTATLKKGDLLFWGSASAPYHVGIYVGGGRFVHAATPSQGVINQHLSYYFWPSRAKRLI</sequence>
<proteinExistence type="inferred from homology"/>
<protein>
    <submittedName>
        <fullName evidence="7">NlpC/P60 family protein</fullName>
    </submittedName>
</protein>
<dbReference type="InterPro" id="IPR000064">
    <property type="entry name" value="NLP_P60_dom"/>
</dbReference>
<dbReference type="RefSeq" id="WP_326832075.1">
    <property type="nucleotide sequence ID" value="NZ_VUMW01000006.1"/>
</dbReference>
<feature type="signal peptide" evidence="5">
    <location>
        <begin position="1"/>
        <end position="25"/>
    </location>
</feature>
<evidence type="ECO:0000256" key="4">
    <source>
        <dbReference type="ARBA" id="ARBA00022807"/>
    </source>
</evidence>
<evidence type="ECO:0000259" key="6">
    <source>
        <dbReference type="PROSITE" id="PS51935"/>
    </source>
</evidence>
<keyword evidence="3" id="KW-0378">Hydrolase</keyword>
<dbReference type="EMBL" id="VUMW01000006">
    <property type="protein sequence ID" value="MST79572.1"/>
    <property type="molecule type" value="Genomic_DNA"/>
</dbReference>
<reference evidence="7 8" key="1">
    <citation type="submission" date="2019-08" db="EMBL/GenBank/DDBJ databases">
        <title>In-depth cultivation of the pig gut microbiome towards novel bacterial diversity and tailored functional studies.</title>
        <authorList>
            <person name="Wylensek D."/>
            <person name="Hitch T.C.A."/>
            <person name="Clavel T."/>
        </authorList>
    </citation>
    <scope>NUCLEOTIDE SEQUENCE [LARGE SCALE GENOMIC DNA]</scope>
    <source>
        <strain evidence="7 8">WCA-470BD-2E</strain>
    </source>
</reference>
<evidence type="ECO:0000313" key="7">
    <source>
        <dbReference type="EMBL" id="MST79572.1"/>
    </source>
</evidence>
<evidence type="ECO:0000256" key="5">
    <source>
        <dbReference type="SAM" id="SignalP"/>
    </source>
</evidence>
<keyword evidence="2" id="KW-0645">Protease</keyword>
<dbReference type="PANTHER" id="PTHR47359">
    <property type="entry name" value="PEPTIDOGLYCAN DL-ENDOPEPTIDASE CWLO"/>
    <property type="match status" value="1"/>
</dbReference>
<keyword evidence="4" id="KW-0788">Thiol protease</keyword>
<organism evidence="7 8">
    <name type="scientific">Lactobacillus equicursoris</name>
    <dbReference type="NCBI Taxonomy" id="420645"/>
    <lineage>
        <taxon>Bacteria</taxon>
        <taxon>Bacillati</taxon>
        <taxon>Bacillota</taxon>
        <taxon>Bacilli</taxon>
        <taxon>Lactobacillales</taxon>
        <taxon>Lactobacillaceae</taxon>
        <taxon>Lactobacillus</taxon>
    </lineage>
</organism>
<dbReference type="Proteomes" id="UP000452141">
    <property type="component" value="Unassembled WGS sequence"/>
</dbReference>
<dbReference type="InterPro" id="IPR051794">
    <property type="entry name" value="PG_Endopeptidase_C40"/>
</dbReference>